<organism evidence="1">
    <name type="scientific">uncultured Caudovirales phage</name>
    <dbReference type="NCBI Taxonomy" id="2100421"/>
    <lineage>
        <taxon>Viruses</taxon>
        <taxon>Duplodnaviria</taxon>
        <taxon>Heunggongvirae</taxon>
        <taxon>Uroviricota</taxon>
        <taxon>Caudoviricetes</taxon>
        <taxon>Peduoviridae</taxon>
        <taxon>Maltschvirus</taxon>
        <taxon>Maltschvirus maltsch</taxon>
    </lineage>
</organism>
<dbReference type="EMBL" id="LR798360">
    <property type="protein sequence ID" value="CAB5226239.1"/>
    <property type="molecule type" value="Genomic_DNA"/>
</dbReference>
<accession>A0A6J7X6K6</accession>
<proteinExistence type="predicted"/>
<protein>
    <submittedName>
        <fullName evidence="1">Uncharacterized protein</fullName>
    </submittedName>
</protein>
<sequence length="64" mass="7024">MKQINIDLYTKNLLALINAGNSAGGGFGSWLLKPDVSELLICLANNNIKLNPVYIRPKDEVDHS</sequence>
<gene>
    <name evidence="1" type="ORF">UFOVP760_18</name>
</gene>
<name>A0A6J7X6K6_9CAUD</name>
<evidence type="ECO:0000313" key="1">
    <source>
        <dbReference type="EMBL" id="CAB5226239.1"/>
    </source>
</evidence>
<reference evidence="1" key="1">
    <citation type="submission" date="2020-05" db="EMBL/GenBank/DDBJ databases">
        <authorList>
            <person name="Chiriac C."/>
            <person name="Salcher M."/>
            <person name="Ghai R."/>
            <person name="Kavagutti S V."/>
        </authorList>
    </citation>
    <scope>NUCLEOTIDE SEQUENCE</scope>
</reference>